<reference evidence="4" key="1">
    <citation type="submission" date="2022-01" db="EMBL/GenBank/DDBJ databases">
        <authorList>
            <person name="King R."/>
        </authorList>
    </citation>
    <scope>NUCLEOTIDE SEQUENCE</scope>
</reference>
<gene>
    <name evidence="4" type="ORF">CHIRRI_LOCUS10157</name>
</gene>
<dbReference type="Gene3D" id="1.25.10.10">
    <property type="entry name" value="Leucine-rich Repeat Variant"/>
    <property type="match status" value="1"/>
</dbReference>
<dbReference type="SUPFAM" id="SSF56112">
    <property type="entry name" value="Protein kinase-like (PK-like)"/>
    <property type="match status" value="1"/>
</dbReference>
<dbReference type="FunFam" id="3.30.200.20:FF:000179">
    <property type="entry name" value="SCY1 like pseudokinase 2"/>
    <property type="match status" value="1"/>
</dbReference>
<feature type="compositionally biased region" description="Low complexity" evidence="2">
    <location>
        <begin position="692"/>
        <end position="703"/>
    </location>
</feature>
<dbReference type="InterPro" id="IPR016024">
    <property type="entry name" value="ARM-type_fold"/>
</dbReference>
<evidence type="ECO:0000313" key="5">
    <source>
        <dbReference type="Proteomes" id="UP001153620"/>
    </source>
</evidence>
<dbReference type="InterPro" id="IPR011989">
    <property type="entry name" value="ARM-like"/>
</dbReference>
<feature type="compositionally biased region" description="Low complexity" evidence="2">
    <location>
        <begin position="664"/>
        <end position="683"/>
    </location>
</feature>
<reference evidence="4" key="2">
    <citation type="submission" date="2022-10" db="EMBL/GenBank/DDBJ databases">
        <authorList>
            <consortium name="ENA_rothamsted_submissions"/>
            <consortium name="culmorum"/>
            <person name="King R."/>
        </authorList>
    </citation>
    <scope>NUCLEOTIDE SEQUENCE</scope>
</reference>
<dbReference type="PANTHER" id="PTHR12984:SF6">
    <property type="entry name" value="SCY1-LIKE PROTEIN 2"/>
    <property type="match status" value="1"/>
</dbReference>
<comment type="similarity">
    <text evidence="1">Belongs to the protein kinase superfamily.</text>
</comment>
<accession>A0A9N9WV44</accession>
<dbReference type="Gene3D" id="1.10.510.10">
    <property type="entry name" value="Transferase(Phosphotransferase) domain 1"/>
    <property type="match status" value="1"/>
</dbReference>
<protein>
    <recommendedName>
        <fullName evidence="3">Protein kinase domain-containing protein</fullName>
    </recommendedName>
</protein>
<feature type="domain" description="Protein kinase" evidence="3">
    <location>
        <begin position="37"/>
        <end position="327"/>
    </location>
</feature>
<evidence type="ECO:0000256" key="2">
    <source>
        <dbReference type="SAM" id="MobiDB-lite"/>
    </source>
</evidence>
<dbReference type="GO" id="GO:0004672">
    <property type="term" value="F:protein kinase activity"/>
    <property type="evidence" value="ECO:0007669"/>
    <property type="project" value="InterPro"/>
</dbReference>
<dbReference type="OrthoDB" id="79687at2759"/>
<dbReference type="InterPro" id="IPR051177">
    <property type="entry name" value="CIK-Related_Protein"/>
</dbReference>
<dbReference type="AlphaFoldDB" id="A0A9N9WV44"/>
<name>A0A9N9WV44_9DIPT</name>
<dbReference type="EMBL" id="OU895879">
    <property type="protein sequence ID" value="CAG9807308.1"/>
    <property type="molecule type" value="Genomic_DNA"/>
</dbReference>
<dbReference type="SUPFAM" id="SSF48371">
    <property type="entry name" value="ARM repeat"/>
    <property type="match status" value="1"/>
</dbReference>
<feature type="region of interest" description="Disordered" evidence="2">
    <location>
        <begin position="658"/>
        <end position="713"/>
    </location>
</feature>
<proteinExistence type="inferred from homology"/>
<dbReference type="PROSITE" id="PS50011">
    <property type="entry name" value="PROTEIN_KINASE_DOM"/>
    <property type="match status" value="1"/>
</dbReference>
<sequence>MDVLNTFNKLYSSVSTTVSQLSNHLPGNPLTREYEVENQICSAGIGLLWRVYKGTKKSTKQEASIFVFEKKQLEKFGSKDDKDQIIEILKKGVVQLTKIRHPHILTMQHPLEESRDSFAFATEPVFASLANVLGNTSNLANPNSFSSHKLHDVDTKYGLIQICEGLGFLHSDVKLLHRNICPESIIINQQGAWKIFGFDYCVLNQNPHDAKPFWPFHEYNSSWHALCQPSLEYMAPECALISNYTAESDIFSLGVLIYATYSSGGKPIKMFGKDYQTFRKYAQELKQGKYPLLNCIPEGLQNEVKMMLNATPELRINLHEFTKIAFFDDIGVKTLHYLDQLFQWDNLQKSKFYKGLPQVIQKLPHRINVFRILPCLVKEFVNPPMIPFVLPNVLLIAENCNNQEYVKHVLVHLKPVMKITEPIQILLIFMQKMDLLLKLTPAEDVKTDVLPMLYRALESDAQQIQELCLSILPTFASLVDYPSMKNHLLPRIKKLCVTTQLISVKVNCLLCIGKLLEHLDKWLVMDEVIPFLPQIPSREPAVIMAILGIYKLALTHSKLGLTKESLANKVIPFLVPLSIENGLSLNQFNSIMVLVKDMIQRVESEHRTKLEQLTNIQKESNTLKFQSQTQLVPNAKSPVKSQSDDVFSNLGLEQFLNDMEENGGNDSNAGNNNSMSTSSSSMSLQDKQRVTQQQELNQRLQSQPSIAPKQAPLKILNKPKDLTTSLMDNQLNQLKLTHNAPNNNNTWFAPTTNTWNTSPQNNNNTMPTSASAQFNPASKKDDDWGAFDDLLPNSNKKKVAMNQMKSSSSQPVNLMHLSNSNNSMTNRKKNELSADDIMEFLK</sequence>
<dbReference type="PANTHER" id="PTHR12984">
    <property type="entry name" value="SCY1-RELATED S/T PROTEIN KINASE-LIKE"/>
    <property type="match status" value="1"/>
</dbReference>
<evidence type="ECO:0000256" key="1">
    <source>
        <dbReference type="ARBA" id="ARBA00038349"/>
    </source>
</evidence>
<dbReference type="SMART" id="SM00220">
    <property type="entry name" value="S_TKc"/>
    <property type="match status" value="1"/>
</dbReference>
<dbReference type="CDD" id="cd14011">
    <property type="entry name" value="PK_SCY1_like"/>
    <property type="match status" value="1"/>
</dbReference>
<evidence type="ECO:0000259" key="3">
    <source>
        <dbReference type="PROSITE" id="PS50011"/>
    </source>
</evidence>
<organism evidence="4 5">
    <name type="scientific">Chironomus riparius</name>
    <dbReference type="NCBI Taxonomy" id="315576"/>
    <lineage>
        <taxon>Eukaryota</taxon>
        <taxon>Metazoa</taxon>
        <taxon>Ecdysozoa</taxon>
        <taxon>Arthropoda</taxon>
        <taxon>Hexapoda</taxon>
        <taxon>Insecta</taxon>
        <taxon>Pterygota</taxon>
        <taxon>Neoptera</taxon>
        <taxon>Endopterygota</taxon>
        <taxon>Diptera</taxon>
        <taxon>Nematocera</taxon>
        <taxon>Chironomoidea</taxon>
        <taxon>Chironomidae</taxon>
        <taxon>Chironominae</taxon>
        <taxon>Chironomus</taxon>
    </lineage>
</organism>
<dbReference type="GO" id="GO:0005524">
    <property type="term" value="F:ATP binding"/>
    <property type="evidence" value="ECO:0007669"/>
    <property type="project" value="InterPro"/>
</dbReference>
<evidence type="ECO:0000313" key="4">
    <source>
        <dbReference type="EMBL" id="CAG9807308.1"/>
    </source>
</evidence>
<dbReference type="Gene3D" id="3.30.200.20">
    <property type="entry name" value="Phosphorylase Kinase, domain 1"/>
    <property type="match status" value="1"/>
</dbReference>
<dbReference type="InterPro" id="IPR011009">
    <property type="entry name" value="Kinase-like_dom_sf"/>
</dbReference>
<dbReference type="FunFam" id="1.25.10.10:FF:000189">
    <property type="entry name" value="SCY1-like pseudokinase 2"/>
    <property type="match status" value="1"/>
</dbReference>
<dbReference type="Pfam" id="PF00069">
    <property type="entry name" value="Pkinase"/>
    <property type="match status" value="1"/>
</dbReference>
<dbReference type="Proteomes" id="UP001153620">
    <property type="component" value="Chromosome 3"/>
</dbReference>
<keyword evidence="5" id="KW-1185">Reference proteome</keyword>
<dbReference type="InterPro" id="IPR000719">
    <property type="entry name" value="Prot_kinase_dom"/>
</dbReference>